<feature type="region of interest" description="Disordered" evidence="6">
    <location>
        <begin position="601"/>
        <end position="635"/>
    </location>
</feature>
<evidence type="ECO:0000313" key="9">
    <source>
        <dbReference type="Proteomes" id="UP001244011"/>
    </source>
</evidence>
<dbReference type="SUPFAM" id="SSF57701">
    <property type="entry name" value="Zn2/Cys6 DNA-binding domain"/>
    <property type="match status" value="2"/>
</dbReference>
<dbReference type="Proteomes" id="UP001244011">
    <property type="component" value="Unassembled WGS sequence"/>
</dbReference>
<proteinExistence type="predicted"/>
<dbReference type="Gene3D" id="4.10.240.10">
    <property type="entry name" value="Zn(2)-C6 fungal-type DNA-binding domain"/>
    <property type="match status" value="2"/>
</dbReference>
<protein>
    <recommendedName>
        <fullName evidence="7">Zn(2)-C6 fungal-type domain-containing protein</fullName>
    </recommendedName>
</protein>
<dbReference type="InterPro" id="IPR050815">
    <property type="entry name" value="TF_fung"/>
</dbReference>
<dbReference type="GO" id="GO:0008270">
    <property type="term" value="F:zinc ion binding"/>
    <property type="evidence" value="ECO:0007669"/>
    <property type="project" value="InterPro"/>
</dbReference>
<dbReference type="Pfam" id="PF04082">
    <property type="entry name" value="Fungal_trans"/>
    <property type="match status" value="1"/>
</dbReference>
<feature type="compositionally biased region" description="Low complexity" evidence="6">
    <location>
        <begin position="134"/>
        <end position="144"/>
    </location>
</feature>
<evidence type="ECO:0000256" key="5">
    <source>
        <dbReference type="ARBA" id="ARBA00023242"/>
    </source>
</evidence>
<organism evidence="8 9">
    <name type="scientific">Phialemonium atrogriseum</name>
    <dbReference type="NCBI Taxonomy" id="1093897"/>
    <lineage>
        <taxon>Eukaryota</taxon>
        <taxon>Fungi</taxon>
        <taxon>Dikarya</taxon>
        <taxon>Ascomycota</taxon>
        <taxon>Pezizomycotina</taxon>
        <taxon>Sordariomycetes</taxon>
        <taxon>Sordariomycetidae</taxon>
        <taxon>Cephalothecales</taxon>
        <taxon>Cephalothecaceae</taxon>
        <taxon>Phialemonium</taxon>
    </lineage>
</organism>
<feature type="region of interest" description="Disordered" evidence="6">
    <location>
        <begin position="647"/>
        <end position="723"/>
    </location>
</feature>
<feature type="compositionally biased region" description="Basic and acidic residues" evidence="6">
    <location>
        <begin position="123"/>
        <end position="133"/>
    </location>
</feature>
<dbReference type="CDD" id="cd00067">
    <property type="entry name" value="GAL4"/>
    <property type="match status" value="2"/>
</dbReference>
<comment type="caution">
    <text evidence="8">The sequence shown here is derived from an EMBL/GenBank/DDBJ whole genome shotgun (WGS) entry which is preliminary data.</text>
</comment>
<dbReference type="PANTHER" id="PTHR47338">
    <property type="entry name" value="ZN(II)2CYS6 TRANSCRIPTION FACTOR (EUROFUNG)-RELATED"/>
    <property type="match status" value="1"/>
</dbReference>
<accession>A0AAJ0C043</accession>
<keyword evidence="9" id="KW-1185">Reference proteome</keyword>
<evidence type="ECO:0000256" key="1">
    <source>
        <dbReference type="ARBA" id="ARBA00004123"/>
    </source>
</evidence>
<evidence type="ECO:0000256" key="3">
    <source>
        <dbReference type="ARBA" id="ARBA00023015"/>
    </source>
</evidence>
<keyword evidence="5" id="KW-0539">Nucleus</keyword>
<dbReference type="GO" id="GO:0003677">
    <property type="term" value="F:DNA binding"/>
    <property type="evidence" value="ECO:0007669"/>
    <property type="project" value="InterPro"/>
</dbReference>
<keyword evidence="4" id="KW-0804">Transcription</keyword>
<feature type="compositionally biased region" description="Polar residues" evidence="6">
    <location>
        <begin position="711"/>
        <end position="720"/>
    </location>
</feature>
<dbReference type="EMBL" id="MU839012">
    <property type="protein sequence ID" value="KAK1766294.1"/>
    <property type="molecule type" value="Genomic_DNA"/>
</dbReference>
<dbReference type="GeneID" id="85305129"/>
<gene>
    <name evidence="8" type="ORF">QBC33DRAFT_116092</name>
</gene>
<evidence type="ECO:0000313" key="8">
    <source>
        <dbReference type="EMBL" id="KAK1766294.1"/>
    </source>
</evidence>
<dbReference type="InterPro" id="IPR007219">
    <property type="entry name" value="XnlR_reg_dom"/>
</dbReference>
<dbReference type="GO" id="GO:0000981">
    <property type="term" value="F:DNA-binding transcription factor activity, RNA polymerase II-specific"/>
    <property type="evidence" value="ECO:0007669"/>
    <property type="project" value="InterPro"/>
</dbReference>
<dbReference type="AlphaFoldDB" id="A0AAJ0C043"/>
<sequence length="742" mass="83118">MRIAEMESYVTTFRSTNSKPKETCRQCRYRKVRCDGRAGICSNCERLSFACSFSQAASEGHQDADALGSSPVEVRPERRRASKACDACREQKVRCSSDVPQCLNCKRRRVQCTYPSSTRRRARDRELGEKDAEASGSPAASSPAHLATPISPRPSTGEPEEGGSDHHPDHHPDHSEPTESGEHGEVGSSFDPDPPAPTSPILVDYFFDVVYALPSYAFLYRPRTRQRWINGTLDEALRLAISGVALSHQDAGRKAGTREHFLASQWIRRAERMVWDRLESPTVSRLQALLLVILYQIDSGQFQRAFMLLSLAARAAAAMRLNHERSDQHSATLEVRRRIMWCMKLAERYFCIGLPEFELCPLENIYLRMPSCERDFAEGSAGVDKDGPGAYPLCIRLERLRRDIMRLTRSLALCEQPFPSMPSLVQDFEAELTAIGEQMEGGPTLTMEKLSCILHSQWLPRHMLMHLSWHQCHCDIYRLFLVDYREAAPRVVLDALDPSYFSHAESLCFHHATSIIQILSNLNQQSTQPRLLEFDTAICAYQATRLVLFLSRTGKSGIVRATEEFALSRAELCLAALKRFFPGSIVVKPIIEEMGRAIAAFPSPSSDEPEQLPDPEPKPGRRLERPPQQQLSAAAKARQRLAIHSLLRQADFSDGDDDDTPVGPYPRTVEAGNPGLGSTPVVNSPRPDFPKRQQPPGVTVASRTPPDSVLSEGSDSQISPYSPYVTLEWQDRDWLSKGFGSR</sequence>
<feature type="compositionally biased region" description="Basic and acidic residues" evidence="6">
    <location>
        <begin position="163"/>
        <end position="185"/>
    </location>
</feature>
<dbReference type="RefSeq" id="XP_060282507.1">
    <property type="nucleotide sequence ID" value="XM_060421942.1"/>
</dbReference>
<keyword evidence="3" id="KW-0805">Transcription regulation</keyword>
<feature type="domain" description="Zn(2)-C6 fungal-type" evidence="7">
    <location>
        <begin position="84"/>
        <end position="114"/>
    </location>
</feature>
<dbReference type="GO" id="GO:0005634">
    <property type="term" value="C:nucleus"/>
    <property type="evidence" value="ECO:0007669"/>
    <property type="project" value="UniProtKB-SubCell"/>
</dbReference>
<dbReference type="Pfam" id="PF00172">
    <property type="entry name" value="Zn_clus"/>
    <property type="match status" value="2"/>
</dbReference>
<reference evidence="8" key="1">
    <citation type="submission" date="2023-06" db="EMBL/GenBank/DDBJ databases">
        <title>Genome-scale phylogeny and comparative genomics of the fungal order Sordariales.</title>
        <authorList>
            <consortium name="Lawrence Berkeley National Laboratory"/>
            <person name="Hensen N."/>
            <person name="Bonometti L."/>
            <person name="Westerberg I."/>
            <person name="Brannstrom I.O."/>
            <person name="Guillou S."/>
            <person name="Cros-Aarteil S."/>
            <person name="Calhoun S."/>
            <person name="Haridas S."/>
            <person name="Kuo A."/>
            <person name="Mondo S."/>
            <person name="Pangilinan J."/>
            <person name="Riley R."/>
            <person name="Labutti K."/>
            <person name="Andreopoulos B."/>
            <person name="Lipzen A."/>
            <person name="Chen C."/>
            <person name="Yanf M."/>
            <person name="Daum C."/>
            <person name="Ng V."/>
            <person name="Clum A."/>
            <person name="Steindorff A."/>
            <person name="Ohm R."/>
            <person name="Martin F."/>
            <person name="Silar P."/>
            <person name="Natvig D."/>
            <person name="Lalanne C."/>
            <person name="Gautier V."/>
            <person name="Ament-Velasquez S.L."/>
            <person name="Kruys A."/>
            <person name="Hutchinson M.I."/>
            <person name="Powell A.J."/>
            <person name="Barry K."/>
            <person name="Miller A.N."/>
            <person name="Grigoriev I.V."/>
            <person name="Debuchy R."/>
            <person name="Gladieux P."/>
            <person name="Thoren M.H."/>
            <person name="Johannesson H."/>
        </authorList>
    </citation>
    <scope>NUCLEOTIDE SEQUENCE</scope>
    <source>
        <strain evidence="8">8032-3</strain>
    </source>
</reference>
<dbReference type="PROSITE" id="PS50048">
    <property type="entry name" value="ZN2_CY6_FUNGAL_2"/>
    <property type="match status" value="2"/>
</dbReference>
<name>A0AAJ0C043_9PEZI</name>
<dbReference type="CDD" id="cd12148">
    <property type="entry name" value="fungal_TF_MHR"/>
    <property type="match status" value="1"/>
</dbReference>
<dbReference type="PANTHER" id="PTHR47338:SF7">
    <property type="entry name" value="ZN(II)2CYS6 TRANSCRIPTION FACTOR (EUROFUNG)"/>
    <property type="match status" value="1"/>
</dbReference>
<dbReference type="SMART" id="SM00066">
    <property type="entry name" value="GAL4"/>
    <property type="match status" value="2"/>
</dbReference>
<evidence type="ECO:0000256" key="2">
    <source>
        <dbReference type="ARBA" id="ARBA00022723"/>
    </source>
</evidence>
<evidence type="ECO:0000256" key="4">
    <source>
        <dbReference type="ARBA" id="ARBA00023163"/>
    </source>
</evidence>
<dbReference type="GO" id="GO:0006351">
    <property type="term" value="P:DNA-templated transcription"/>
    <property type="evidence" value="ECO:0007669"/>
    <property type="project" value="InterPro"/>
</dbReference>
<evidence type="ECO:0000259" key="7">
    <source>
        <dbReference type="PROSITE" id="PS50048"/>
    </source>
</evidence>
<comment type="subcellular location">
    <subcellularLocation>
        <location evidence="1">Nucleus</location>
    </subcellularLocation>
</comment>
<dbReference type="PROSITE" id="PS00463">
    <property type="entry name" value="ZN2_CY6_FUNGAL_1"/>
    <property type="match status" value="2"/>
</dbReference>
<dbReference type="InterPro" id="IPR001138">
    <property type="entry name" value="Zn2Cys6_DnaBD"/>
</dbReference>
<feature type="region of interest" description="Disordered" evidence="6">
    <location>
        <begin position="116"/>
        <end position="195"/>
    </location>
</feature>
<evidence type="ECO:0000256" key="6">
    <source>
        <dbReference type="SAM" id="MobiDB-lite"/>
    </source>
</evidence>
<feature type="domain" description="Zn(2)-C6 fungal-type" evidence="7">
    <location>
        <begin position="23"/>
        <end position="53"/>
    </location>
</feature>
<dbReference type="InterPro" id="IPR036864">
    <property type="entry name" value="Zn2-C6_fun-type_DNA-bd_sf"/>
</dbReference>
<feature type="compositionally biased region" description="Basic and acidic residues" evidence="6">
    <location>
        <begin position="615"/>
        <end position="625"/>
    </location>
</feature>
<keyword evidence="2" id="KW-0479">Metal-binding</keyword>